<sequence>MDNCAKFNRENKHFLTYGHRIRRIGLIVIKAAEREEAALNSSNWLFDYARNLSLLDEKDLAGMSDHITPLLSKIFIHSPPSKRLEPHP</sequence>
<keyword evidence="1" id="KW-1185">Reference proteome</keyword>
<evidence type="ECO:0000313" key="2">
    <source>
        <dbReference type="WBParaSite" id="jg25569"/>
    </source>
</evidence>
<organism evidence="1 2">
    <name type="scientific">Ditylenchus dipsaci</name>
    <dbReference type="NCBI Taxonomy" id="166011"/>
    <lineage>
        <taxon>Eukaryota</taxon>
        <taxon>Metazoa</taxon>
        <taxon>Ecdysozoa</taxon>
        <taxon>Nematoda</taxon>
        <taxon>Chromadorea</taxon>
        <taxon>Rhabditida</taxon>
        <taxon>Tylenchina</taxon>
        <taxon>Tylenchomorpha</taxon>
        <taxon>Sphaerularioidea</taxon>
        <taxon>Anguinidae</taxon>
        <taxon>Anguininae</taxon>
        <taxon>Ditylenchus</taxon>
    </lineage>
</organism>
<protein>
    <submittedName>
        <fullName evidence="2">Uncharacterized protein</fullName>
    </submittedName>
</protein>
<dbReference type="WBParaSite" id="jg25569">
    <property type="protein sequence ID" value="jg25569"/>
    <property type="gene ID" value="jg25569"/>
</dbReference>
<dbReference type="Proteomes" id="UP000887574">
    <property type="component" value="Unplaced"/>
</dbReference>
<proteinExistence type="predicted"/>
<name>A0A915E3Y3_9BILA</name>
<evidence type="ECO:0000313" key="1">
    <source>
        <dbReference type="Proteomes" id="UP000887574"/>
    </source>
</evidence>
<reference evidence="2" key="1">
    <citation type="submission" date="2022-11" db="UniProtKB">
        <authorList>
            <consortium name="WormBaseParasite"/>
        </authorList>
    </citation>
    <scope>IDENTIFICATION</scope>
</reference>
<accession>A0A915E3Y3</accession>
<dbReference type="AlphaFoldDB" id="A0A915E3Y3"/>